<feature type="domain" description="SD-repeat containing protein B" evidence="5">
    <location>
        <begin position="738"/>
        <end position="858"/>
    </location>
</feature>
<feature type="domain" description="SD-repeat containing protein B" evidence="5">
    <location>
        <begin position="1854"/>
        <end position="1956"/>
    </location>
</feature>
<feature type="domain" description="SD-repeat containing protein B" evidence="5">
    <location>
        <begin position="2566"/>
        <end position="2662"/>
    </location>
</feature>
<dbReference type="PANTHER" id="PTHR23303:SF15">
    <property type="entry name" value="COLOSSIN-A"/>
    <property type="match status" value="1"/>
</dbReference>
<evidence type="ECO:0000313" key="7">
    <source>
        <dbReference type="Proteomes" id="UP000220527"/>
    </source>
</evidence>
<dbReference type="Pfam" id="PF17210">
    <property type="entry name" value="SdrD_B"/>
    <property type="match status" value="14"/>
</dbReference>
<feature type="domain" description="SD-repeat containing protein B" evidence="5">
    <location>
        <begin position="3684"/>
        <end position="3753"/>
    </location>
</feature>
<dbReference type="GO" id="GO:0005576">
    <property type="term" value="C:extracellular region"/>
    <property type="evidence" value="ECO:0007669"/>
    <property type="project" value="UniProtKB-SubCell"/>
</dbReference>
<feature type="domain" description="SD-repeat containing protein B" evidence="5">
    <location>
        <begin position="1123"/>
        <end position="1225"/>
    </location>
</feature>
<feature type="region of interest" description="Disordered" evidence="4">
    <location>
        <begin position="4061"/>
        <end position="4080"/>
    </location>
</feature>
<keyword evidence="2" id="KW-0964">Secreted</keyword>
<reference evidence="7" key="1">
    <citation type="submission" date="2017-08" db="EMBL/GenBank/DDBJ databases">
        <authorList>
            <person name="Grouzdev D.S."/>
            <person name="Gaisin V.A."/>
            <person name="Rysina M.S."/>
            <person name="Gorlenko V.M."/>
        </authorList>
    </citation>
    <scope>NUCLEOTIDE SEQUENCE [LARGE SCALE GENOMIC DNA]</scope>
    <source>
        <strain evidence="7">Kir15-3F</strain>
    </source>
</reference>
<dbReference type="EMBL" id="NQWI01000038">
    <property type="protein sequence ID" value="PDW03176.1"/>
    <property type="molecule type" value="Genomic_DNA"/>
</dbReference>
<feature type="domain" description="SD-repeat containing protein B" evidence="5">
    <location>
        <begin position="1240"/>
        <end position="1333"/>
    </location>
</feature>
<feature type="domain" description="SD-repeat containing protein B" evidence="5">
    <location>
        <begin position="1481"/>
        <end position="1566"/>
    </location>
</feature>
<dbReference type="PROSITE" id="PS00018">
    <property type="entry name" value="EF_HAND_1"/>
    <property type="match status" value="1"/>
</dbReference>
<dbReference type="InterPro" id="IPR018247">
    <property type="entry name" value="EF_Hand_1_Ca_BS"/>
</dbReference>
<dbReference type="PANTHER" id="PTHR23303">
    <property type="entry name" value="CARBOXYPEPTIDASE REGULATORY REGION-CONTAINING"/>
    <property type="match status" value="1"/>
</dbReference>
<feature type="domain" description="SD-repeat containing protein B" evidence="5">
    <location>
        <begin position="3791"/>
        <end position="3855"/>
    </location>
</feature>
<feature type="domain" description="SD-repeat containing protein B" evidence="5">
    <location>
        <begin position="3578"/>
        <end position="3648"/>
    </location>
</feature>
<proteinExistence type="predicted"/>
<evidence type="ECO:0000256" key="4">
    <source>
        <dbReference type="SAM" id="MobiDB-lite"/>
    </source>
</evidence>
<protein>
    <recommendedName>
        <fullName evidence="5">SD-repeat containing protein B domain-containing protein</fullName>
    </recommendedName>
</protein>
<keyword evidence="3" id="KW-0732">Signal</keyword>
<dbReference type="SUPFAM" id="SSF117074">
    <property type="entry name" value="Hypothetical protein PA1324"/>
    <property type="match status" value="23"/>
</dbReference>
<evidence type="ECO:0000313" key="6">
    <source>
        <dbReference type="EMBL" id="PDW03176.1"/>
    </source>
</evidence>
<comment type="subcellular location">
    <subcellularLocation>
        <location evidence="1">Secreted</location>
    </subcellularLocation>
</comment>
<evidence type="ECO:0000259" key="5">
    <source>
        <dbReference type="Pfam" id="PF17210"/>
    </source>
</evidence>
<sequence length="4080" mass="424582">MSSSRSSAQRLRSFTRRATAHLVRPFLTFMAVLLLVLGATPMALLGPASVAYAQSAGGINFRLYLDENRDGAYQSGETLLTGGTLVIRTIDNQLVSLGPVSTSETVTTLPNGFYRLQYVPPAGRVISVPGPDAGGQRNTLVRFVQISGAPVQIDMGLRNVTGSPPVETGHTTTAPANTRSIVVRVWDDLNGNGIQDADEPGREGLTLRLVTGDNTLVPSVAQADYLGNGFYHFPAAPTTPNLFVRVDDGLPLGYALSPLNVSSIPNPDFPPDLVVFERPQNLNSNGTIVDGNLRASVPDGGTGGNTEEIGIGFTRGAVRGYVWRDSNANGLLDSAETDWDESVRVELVPVGGGTTLVTQTRSIVGPGERGGFYEFRGVPFGDYTVRISSTMFAGDAPLDGTATSPITVSGSQGNPANSVMSPGSVVTASVSLTNTDIAGGSHVADDAWFGFYRGSVGGVIWYDLNRNNAIDIATETGLGLDDIILCVDANSNGICDSGEITTTTRFDFASNSSGRYLFDNLTLGQAYTITLHQDNFAPGGRLEGHGVLTDTVVLSGTNSFYTSTAVLNAPGSSAVVDDANFPIIRTRVGNQVFIDDDGNGIFTPALGETGIQSVTVSLYRAATGSLVYTTTTDASGVYTLPETLLAVQYYATFALSSATGLPSDWQDFRPSPIDLTRPDLPVSNPVDPAEEGGTVDYSDVLATPFTDTTHLWYTPVFTPDVQLPTNNGVDAGFFALTEVGGKVFFDTNDNARDDGRNEPGMRGVTVTLQSGLTSFNAEVATLLDGSGFYTFTQVPPGPYTVTVINPNDTIFEFVAQDTVSPTLPLTNSLEVSDVLTSTGETTFTLRSGTTNHGVNAGFRALGSVTGLIFEDVDGSGTLNQAGPGLNDLLHEGTATVTVNVNLPSLVADYTTTTTALDTGPWGTPNYTLTNLVFGDGVTYALQFEPSDSTNFFPTVPGATTSITASHGPINGSALVLTDPVSPTVLNQGYVQPITLTARVFEDRGMPPLNEWELGDPGIDSHLVLVTYTGSLNWAGSPLTTTATANTVGDGTLAESGIVTFATSLRLPPGTYQVGTGVPAGYMRVPANTGITTTELITSGSFLATETTEPGTTNVFGHVRPATITGTVFFDRDENDLLDNDPGVQGVTVTLRAVAGATFSPTSFVTTTNSSGLYTFTNVQPFTYTIEFENPDTTNFAFRLGAAGDNSVTTTTVALGYTEAFTVASGDGAELNAALRGTGAITGTVWEDLDGDGQLDVGELGVDGAAVTVTLTVDSLFLASSVTVTRTETVDATGLYTFTGLPSGNYDTTSVAPPGWAPTVSLGTTNSAAPSRTNISFTAPNTGTLNHGYYQPISVTARVFVDASVPPANQWDDGEAGVDPAATVNLTYTGALLNDWASVLAGATLSQNSVVSTGLVTFTNLPPGEYRISVDPDTVTGYLPVPGNQGFTNTGLIESGQGSLTEVAPATTGTTNVFGYVEAAAITGTIWFDIDQDDSLDPGEPGMSGVTVELRDENGDAFTLGDPFRPSNVLTQTDNLGVYTFTGLLPYTYTVYFINPDETNFAFREGALSQNSVTDTTTIGLADYGRTDPFPVASGVTVTRNAAMEGTGEVVGLVWHDENGDGESAGEPGLDGAQVTVTLTLPSSSLFPLGAPTVTSSYPITSSGFYTFTGLPGGNLSNTSAPPAGAWTPTALGIAGGNSVAPLTTTNFVANTGAILNHGYYQPITITARVFEDQSMPPDNVWQDTEPATNPAAEVRLSYDGSGTLNAANWPSIFTTDPLTTTSAGVGGIATFANLPPGGYTLEVVTPTNYLAVPGNPIISGTFTLASGSTDGQTELAEPGTTNVFGYARAAIITGTVWFDSDQDNVLDALEVGFAGVTVELRSEAGAPLAPVVTTTTNASGIYIFNNVLPLTYTVQFYSPGATFAYSDTVSGNNDVDTLDGAAGRTATFTVNSGDEEQFNAAVVGIGSVVGFAWEDSNGNGLIEGGEPALPGATVALTLTGTIGTNNAPITVTRVANPVGGTGIYSFTGLPSGDIEDLIFTAPAGWVETVFVNDPNASNAPSTPVPFTAATTPISYNQGYVQLVTVTGRVWFDNNDNNTYQGGEGLFENAEVHVVNLTSNLTTTVRTDANGEYEATLAPGELQVRVPNPSTDDFAFLELGNAESQITGTDGLNRGLTPQFALASGAAETRNVGLRGTFTMSGAVFLDDNGNGLVGTKERLDNATVNLTHTVNIVAAGQVTLTTTINREFTPTTTALTNYTIPNLPGSGTGGFTLTFTAPPTTTLLVPTVATPNDPARSNGPVVNGTLTGDATFNQGYASPITVTGRVWFDNNANNTYEVGEGLFDNATVHVVNVSSSPEISHTVTTVNGFYTSTGQIPPGQIMIRVPNPSVDDYNFLTLNNAESHLNAVSANVASTSQLAVPSGGTLERNAGLTGVRTLTGTVFVDTNGDGILEATETDRVNGTTVNLTHTVNLNTGGVVLDTVITRTATSNASGLYSIGNLPASGTETAVVSFTAPAVTPAWLPTLQGTPATATNSAGPLATDITIDDTTPPINQGYVQSVTVQGVVWFDNDNDTERQVGEGVVEGVTVEVRNVTHNEDETLTTDASGRFTTTTALPPGEFVVRVQNPIPSEFTFVLAGDSILSDTTVVDWASSEPFTVNSGGTEDVVTGLTGVRSIIGRVFVDTDGDGTVGTKPALSGATVDLIHDVRFENTSGITLVTTINREVTSDGTAAADPNYTIPNLPGSGTGTFTVTFSPPDLTWQPTISSTATTASNGPVVTGTLNDATPQPINQGYYEQARITGTVFFDRNQNDWLAGNPGMSGVTVTLRLASDVNTPILTDTTNASGLYEFNVAPNTYVVEFVNPDATNFQFRATAENDNAVDTTLVDAFGNGRTANIVVESGTPETRNAAMEGRGMISGDAWIDPNADGVRAGGETTLDGMTFELTFQTTVSPYLASTTITRTLSDASNYGFDGLPNGTITTLTFTPPTATPPWNPTTYNATHSNLVDADDTTFVAVDGANYYQGYYQNATITLRLFDEEVTVNNSFDAGEVGLAGIQATLSPAAVGTIPLSDADGYVTFTVRPAVVSYTLRVPTPDTYSRSPGNEEIREIANVSSGDIIELLNFGFYRPSSIAGRAWFDSNRDGLYQLGEPLMQGLEVQLIGIDGASDELVQTWPATDLEGGFSFSGLVPTGPAPLPYTQYRICFVGVPTGFVAAERVGPLSAEGNSDINADFCTDNFTVAPSRAILHIDAGFVGNNTISGMVWEDLNADGIRDDGEPGLEGVVVTVMVTATSTLTPTVATMSATSDATGAYTITGVPAANAYHVVSAEPPLGYMRSTPLPAAGTSVPATLADIGFFQVSSVGGFAWLDLNEDGEFAGEPGVVDVTVELLRNGTVVSTTATAATANAINYRFNNIDPGTYTLRFTAPTGYVFISNGTNSFTSAAVTILSAEDPPQRVDVALRGTASIAGETWVDANRDGVRDAGEAALGGVAVQLSIAVVGATEPFVANTTTGDDGSYSFSNLPPGLATVSFTTPAGYVPTHDAPAAFDLTAGAAVDDVDQGFAVELTASIAGLACVDANDNGTCDAGEAGLAGVAVQLSIALEDGTTFTASTATGNDGRYSFVNLPPGTATVNFTTPAGYEPTGTAPAPFALAVGQAVENVNRSFVALVPQTASIAGTTCVDVNRNGVCDAGEAGLAGVQVQLSIAVEGGDAFTANATTGEDGSYRFANLPAGAATLTFVTPEGYEATGTEGLVRNITLAVGQAVTDVNQGFAELLAEPAGIAGRTCVDTNRNGTCDAGEAPLAGVVVRLSIGGLTPEAITGDDGSYSFTNLPAGAATLTFVTPEGYEATGTAGLVRNITLTAGQTVVDVNQGFVQITEEDPTFYVYLPLVAKAPETQPEPERLPDLVVTAINVIPGEPQGYTAARVEVTIRNDGDAPASGFWVDLYVNPSAAPNVNQRWNDLAVPEHFYGIAWDVVTPLQPGEERVLVSEPRSEDVPNGFAPSVSIWPGYFANGANKLYAFVDSWNRDVDTGEVDPNGAVRESNEENNRFERDINVIPGTAPADLPTVDPSSIPMR</sequence>
<feature type="domain" description="SD-repeat containing protein B" evidence="5">
    <location>
        <begin position="3261"/>
        <end position="3340"/>
    </location>
</feature>
<keyword evidence="7" id="KW-1185">Reference proteome</keyword>
<evidence type="ECO:0000256" key="3">
    <source>
        <dbReference type="ARBA" id="ARBA00022729"/>
    </source>
</evidence>
<feature type="domain" description="SD-repeat containing protein B" evidence="5">
    <location>
        <begin position="2801"/>
        <end position="2903"/>
    </location>
</feature>
<name>A0A2A6RJV8_9CHLR</name>
<feature type="domain" description="SD-repeat containing protein B" evidence="5">
    <location>
        <begin position="3363"/>
        <end position="3438"/>
    </location>
</feature>
<dbReference type="Gene3D" id="2.60.40.10">
    <property type="entry name" value="Immunoglobulins"/>
    <property type="match status" value="27"/>
</dbReference>
<organism evidence="6 7">
    <name type="scientific">Candidatus Viridilinea mediisalina</name>
    <dbReference type="NCBI Taxonomy" id="2024553"/>
    <lineage>
        <taxon>Bacteria</taxon>
        <taxon>Bacillati</taxon>
        <taxon>Chloroflexota</taxon>
        <taxon>Chloroflexia</taxon>
        <taxon>Chloroflexales</taxon>
        <taxon>Chloroflexineae</taxon>
        <taxon>Oscillochloridaceae</taxon>
        <taxon>Candidatus Viridilinea</taxon>
    </lineage>
</organism>
<evidence type="ECO:0000256" key="1">
    <source>
        <dbReference type="ARBA" id="ARBA00004613"/>
    </source>
</evidence>
<dbReference type="OrthoDB" id="134442at2"/>
<feature type="domain" description="SD-repeat containing protein B" evidence="5">
    <location>
        <begin position="3469"/>
        <end position="3546"/>
    </location>
</feature>
<feature type="domain" description="SD-repeat containing protein B" evidence="5">
    <location>
        <begin position="587"/>
        <end position="655"/>
    </location>
</feature>
<dbReference type="Proteomes" id="UP000220527">
    <property type="component" value="Unassembled WGS sequence"/>
</dbReference>
<comment type="caution">
    <text evidence="6">The sequence shown here is derived from an EMBL/GenBank/DDBJ whole genome shotgun (WGS) entry which is preliminary data.</text>
</comment>
<dbReference type="InterPro" id="IPR051417">
    <property type="entry name" value="SDr/BOS_complex"/>
</dbReference>
<dbReference type="InterPro" id="IPR033764">
    <property type="entry name" value="Sdr_B"/>
</dbReference>
<accession>A0A2A6RJV8</accession>
<evidence type="ECO:0000256" key="2">
    <source>
        <dbReference type="ARBA" id="ARBA00022525"/>
    </source>
</evidence>
<dbReference type="InterPro" id="IPR013783">
    <property type="entry name" value="Ig-like_fold"/>
</dbReference>
<dbReference type="RefSeq" id="WP_097644002.1">
    <property type="nucleotide sequence ID" value="NZ_NQWI01000038.1"/>
</dbReference>
<gene>
    <name evidence="6" type="ORF">CJ255_10205</name>
</gene>